<dbReference type="EMBL" id="PDYG01000048">
    <property type="protein sequence ID" value="PHU37491.1"/>
    <property type="molecule type" value="Genomic_DNA"/>
</dbReference>
<dbReference type="RefSeq" id="WP_099386232.1">
    <property type="nucleotide sequence ID" value="NZ_JANSWH010000019.1"/>
</dbReference>
<protein>
    <submittedName>
        <fullName evidence="2">Uncharacterized protein</fullName>
    </submittedName>
</protein>
<keyword evidence="3" id="KW-1185">Reference proteome</keyword>
<gene>
    <name evidence="2" type="ORF">CSX02_07600</name>
</gene>
<reference evidence="2 3" key="2">
    <citation type="submission" date="2017-10" db="EMBL/GenBank/DDBJ databases">
        <authorList>
            <person name="Banno H."/>
            <person name="Chua N.-H."/>
        </authorList>
    </citation>
    <scope>NUCLEOTIDE SEQUENCE [LARGE SCALE GENOMIC DNA]</scope>
    <source>
        <strain evidence="2 3">JK623</strain>
    </source>
</reference>
<organism evidence="2 3">
    <name type="scientific">Agathobacter ruminis</name>
    <dbReference type="NCBI Taxonomy" id="1712665"/>
    <lineage>
        <taxon>Bacteria</taxon>
        <taxon>Bacillati</taxon>
        <taxon>Bacillota</taxon>
        <taxon>Clostridia</taxon>
        <taxon>Lachnospirales</taxon>
        <taxon>Lachnospiraceae</taxon>
        <taxon>Agathobacter</taxon>
    </lineage>
</organism>
<sequence length="92" mass="10799">MLDDFDELQDGLYDLNHDGKLDDFEKNAQLYDSLQFLEHDDHGTFHQRGAKKNIKVQWWILVLAFILQFIPGCTLIGTILALGYLYYVIFFL</sequence>
<proteinExistence type="predicted"/>
<dbReference type="Proteomes" id="UP000224563">
    <property type="component" value="Unassembled WGS sequence"/>
</dbReference>
<feature type="transmembrane region" description="Helical" evidence="1">
    <location>
        <begin position="58"/>
        <end position="87"/>
    </location>
</feature>
<evidence type="ECO:0000313" key="3">
    <source>
        <dbReference type="Proteomes" id="UP000224563"/>
    </source>
</evidence>
<evidence type="ECO:0000256" key="1">
    <source>
        <dbReference type="SAM" id="Phobius"/>
    </source>
</evidence>
<evidence type="ECO:0000313" key="2">
    <source>
        <dbReference type="EMBL" id="PHU37491.1"/>
    </source>
</evidence>
<dbReference type="AlphaFoldDB" id="A0A2G3E2P6"/>
<name>A0A2G3E2P6_9FIRM</name>
<keyword evidence="1" id="KW-1133">Transmembrane helix</keyword>
<comment type="caution">
    <text evidence="2">The sequence shown here is derived from an EMBL/GenBank/DDBJ whole genome shotgun (WGS) entry which is preliminary data.</text>
</comment>
<keyword evidence="1" id="KW-0812">Transmembrane</keyword>
<reference evidence="2 3" key="1">
    <citation type="submission" date="2017-10" db="EMBL/GenBank/DDBJ databases">
        <title>Resolving the taxonomy of Roseburia spp., Eubacterium rectale and Agathobacter spp. through phylogenomic analysis.</title>
        <authorList>
            <person name="Sheridan P.O."/>
            <person name="Walker A.W."/>
            <person name="Duncan S.H."/>
            <person name="Scott K.P."/>
            <person name="Toole P.W.O."/>
            <person name="Luis P."/>
            <person name="Flint H.J."/>
        </authorList>
    </citation>
    <scope>NUCLEOTIDE SEQUENCE [LARGE SCALE GENOMIC DNA]</scope>
    <source>
        <strain evidence="2 3">JK623</strain>
    </source>
</reference>
<accession>A0A2G3E2P6</accession>
<keyword evidence="1" id="KW-0472">Membrane</keyword>